<dbReference type="PRINTS" id="PR00812">
    <property type="entry name" value="BCTERIALGSPF"/>
</dbReference>
<dbReference type="EMBL" id="JAFGIX010000027">
    <property type="protein sequence ID" value="MBN1572714.1"/>
    <property type="molecule type" value="Genomic_DNA"/>
</dbReference>
<dbReference type="InterPro" id="IPR003004">
    <property type="entry name" value="GspF/PilC"/>
</dbReference>
<dbReference type="PANTHER" id="PTHR30012:SF7">
    <property type="entry name" value="PROTEIN TRANSPORT PROTEIN HOFC HOMOLOG"/>
    <property type="match status" value="1"/>
</dbReference>
<dbReference type="Proteomes" id="UP000809273">
    <property type="component" value="Unassembled WGS sequence"/>
</dbReference>
<sequence length="407" mass="43589">MPVFKWSGRDNTGAMQNGEVEAANQAAATALLKQRNITPSALSEKKGFSMDKDMTIPGLEPKPTKKDLVIFTRQFATMIDAGLPLVQCLDILGSQQEKKTFKNIIFNVKEDVEGGATFADALSKHPKIFDALYVNLVAAGEVGGILDTILNRLAAYIEKAESLKSKVKGALVYPATIVGVAVVVTGILMVFVVPMFQEMFAGAGVALPVPTQILVNLSNFVKTKLYIAIIAGIVFVISFTYFYRTDLGNRIIDDLILKVPVFGSLLKKVAVARFTRTLGTMISSGVPIMDALEITAKTAGNKTVEIEVMATRTGISEGKTIAEPMSQSRVFPPMVVQMVAVGEATGNMDAMLNKIADFYDDEVDNAVAALTSLLEPMLMVFLGVVVGGMVIALYLPIFNMAAAMGGG</sequence>
<gene>
    <name evidence="12" type="ORF">JW984_05890</name>
</gene>
<evidence type="ECO:0000256" key="5">
    <source>
        <dbReference type="ARBA" id="ARBA00022519"/>
    </source>
</evidence>
<evidence type="ECO:0000256" key="1">
    <source>
        <dbReference type="ARBA" id="ARBA00004429"/>
    </source>
</evidence>
<keyword evidence="4" id="KW-1003">Cell membrane</keyword>
<evidence type="ECO:0000313" key="12">
    <source>
        <dbReference type="EMBL" id="MBN1572714.1"/>
    </source>
</evidence>
<reference evidence="12" key="1">
    <citation type="journal article" date="2021" name="Environ. Microbiol.">
        <title>Genomic characterization of three novel Desulfobacterota classes expand the metabolic and phylogenetic diversity of the phylum.</title>
        <authorList>
            <person name="Murphy C.L."/>
            <person name="Biggerstaff J."/>
            <person name="Eichhorn A."/>
            <person name="Ewing E."/>
            <person name="Shahan R."/>
            <person name="Soriano D."/>
            <person name="Stewart S."/>
            <person name="VanMol K."/>
            <person name="Walker R."/>
            <person name="Walters P."/>
            <person name="Elshahed M.S."/>
            <person name="Youssef N.H."/>
        </authorList>
    </citation>
    <scope>NUCLEOTIDE SEQUENCE</scope>
    <source>
        <strain evidence="12">Zod_Metabat.24</strain>
    </source>
</reference>
<evidence type="ECO:0000256" key="3">
    <source>
        <dbReference type="ARBA" id="ARBA00022448"/>
    </source>
</evidence>
<evidence type="ECO:0000259" key="11">
    <source>
        <dbReference type="Pfam" id="PF00482"/>
    </source>
</evidence>
<dbReference type="AlphaFoldDB" id="A0A9D8KEP9"/>
<comment type="caution">
    <text evidence="12">The sequence shown here is derived from an EMBL/GenBank/DDBJ whole genome shotgun (WGS) entry which is preliminary data.</text>
</comment>
<dbReference type="Gene3D" id="1.20.81.30">
    <property type="entry name" value="Type II secretion system (T2SS), domain F"/>
    <property type="match status" value="2"/>
</dbReference>
<feature type="domain" description="Type II secretion system protein GspF" evidence="11">
    <location>
        <begin position="274"/>
        <end position="396"/>
    </location>
</feature>
<dbReference type="PROSITE" id="PS00874">
    <property type="entry name" value="T2SP_F"/>
    <property type="match status" value="1"/>
</dbReference>
<feature type="domain" description="Type II secretion system protein GspF" evidence="11">
    <location>
        <begin position="71"/>
        <end position="194"/>
    </location>
</feature>
<dbReference type="FunFam" id="1.20.81.30:FF:000001">
    <property type="entry name" value="Type II secretion system protein F"/>
    <property type="match status" value="2"/>
</dbReference>
<keyword evidence="5" id="KW-0997">Cell inner membrane</keyword>
<organism evidence="12 13">
    <name type="scientific">Candidatus Zymogenus saltonus</name>
    <dbReference type="NCBI Taxonomy" id="2844893"/>
    <lineage>
        <taxon>Bacteria</taxon>
        <taxon>Deltaproteobacteria</taxon>
        <taxon>Candidatus Zymogenia</taxon>
        <taxon>Candidatus Zymogeniales</taxon>
        <taxon>Candidatus Zymogenaceae</taxon>
        <taxon>Candidatus Zymogenus</taxon>
    </lineage>
</organism>
<keyword evidence="6 9" id="KW-0812">Transmembrane</keyword>
<comment type="subcellular location">
    <subcellularLocation>
        <location evidence="1">Cell inner membrane</location>
        <topology evidence="1">Multi-pass membrane protein</topology>
    </subcellularLocation>
    <subcellularLocation>
        <location evidence="9">Cell membrane</location>
        <topology evidence="9">Multi-pass membrane protein</topology>
    </subcellularLocation>
</comment>
<dbReference type="InterPro" id="IPR001992">
    <property type="entry name" value="T2SS_GspF/T4SS_PilC_CS"/>
</dbReference>
<dbReference type="GO" id="GO:0005886">
    <property type="term" value="C:plasma membrane"/>
    <property type="evidence" value="ECO:0007669"/>
    <property type="project" value="UniProtKB-SubCell"/>
</dbReference>
<feature type="transmembrane region" description="Helical" evidence="10">
    <location>
        <begin position="171"/>
        <end position="193"/>
    </location>
</feature>
<keyword evidence="3 9" id="KW-0813">Transport</keyword>
<dbReference type="GO" id="GO:0015628">
    <property type="term" value="P:protein secretion by the type II secretion system"/>
    <property type="evidence" value="ECO:0007669"/>
    <property type="project" value="TreeGrafter"/>
</dbReference>
<dbReference type="PANTHER" id="PTHR30012">
    <property type="entry name" value="GENERAL SECRETION PATHWAY PROTEIN"/>
    <property type="match status" value="1"/>
</dbReference>
<feature type="transmembrane region" description="Helical" evidence="10">
    <location>
        <begin position="225"/>
        <end position="243"/>
    </location>
</feature>
<accession>A0A9D8KEP9</accession>
<evidence type="ECO:0000256" key="6">
    <source>
        <dbReference type="ARBA" id="ARBA00022692"/>
    </source>
</evidence>
<comment type="similarity">
    <text evidence="2 9">Belongs to the GSP F family.</text>
</comment>
<keyword evidence="7 10" id="KW-1133">Transmembrane helix</keyword>
<evidence type="ECO:0000256" key="2">
    <source>
        <dbReference type="ARBA" id="ARBA00005745"/>
    </source>
</evidence>
<proteinExistence type="inferred from homology"/>
<name>A0A9D8KEP9_9DELT</name>
<feature type="transmembrane region" description="Helical" evidence="10">
    <location>
        <begin position="377"/>
        <end position="397"/>
    </location>
</feature>
<reference evidence="12" key="2">
    <citation type="submission" date="2021-01" db="EMBL/GenBank/DDBJ databases">
        <authorList>
            <person name="Hahn C.R."/>
            <person name="Youssef N.H."/>
            <person name="Elshahed M."/>
        </authorList>
    </citation>
    <scope>NUCLEOTIDE SEQUENCE</scope>
    <source>
        <strain evidence="12">Zod_Metabat.24</strain>
    </source>
</reference>
<evidence type="ECO:0000256" key="10">
    <source>
        <dbReference type="SAM" id="Phobius"/>
    </source>
</evidence>
<keyword evidence="8 10" id="KW-0472">Membrane</keyword>
<dbReference type="InterPro" id="IPR018076">
    <property type="entry name" value="T2SS_GspF_dom"/>
</dbReference>
<dbReference type="Pfam" id="PF00482">
    <property type="entry name" value="T2SSF"/>
    <property type="match status" value="2"/>
</dbReference>
<protein>
    <submittedName>
        <fullName evidence="12">Type II secretion system F family protein</fullName>
    </submittedName>
</protein>
<evidence type="ECO:0000256" key="8">
    <source>
        <dbReference type="ARBA" id="ARBA00023136"/>
    </source>
</evidence>
<dbReference type="InterPro" id="IPR042094">
    <property type="entry name" value="T2SS_GspF_sf"/>
</dbReference>
<evidence type="ECO:0000256" key="4">
    <source>
        <dbReference type="ARBA" id="ARBA00022475"/>
    </source>
</evidence>
<evidence type="ECO:0000256" key="7">
    <source>
        <dbReference type="ARBA" id="ARBA00022989"/>
    </source>
</evidence>
<evidence type="ECO:0000256" key="9">
    <source>
        <dbReference type="RuleBase" id="RU003923"/>
    </source>
</evidence>
<evidence type="ECO:0000313" key="13">
    <source>
        <dbReference type="Proteomes" id="UP000809273"/>
    </source>
</evidence>